<dbReference type="InterPro" id="IPR046302">
    <property type="entry name" value="DUF6417"/>
</dbReference>
<dbReference type="RefSeq" id="WP_372566265.1">
    <property type="nucleotide sequence ID" value="NZ_JBGOSP010000035.1"/>
</dbReference>
<dbReference type="Pfam" id="PF19981">
    <property type="entry name" value="DUF6417"/>
    <property type="match status" value="1"/>
</dbReference>
<evidence type="ECO:0000313" key="2">
    <source>
        <dbReference type="EMBL" id="MFA3842230.1"/>
    </source>
</evidence>
<name>A0ABV4SUV8_9ACTN</name>
<accession>A0ABV4SUV8</accession>
<dbReference type="EMBL" id="JBGOSP010000035">
    <property type="protein sequence ID" value="MFA3842230.1"/>
    <property type="molecule type" value="Genomic_DNA"/>
</dbReference>
<proteinExistence type="predicted"/>
<evidence type="ECO:0000313" key="3">
    <source>
        <dbReference type="Proteomes" id="UP001571476"/>
    </source>
</evidence>
<comment type="caution">
    <text evidence="2">The sequence shown here is derived from an EMBL/GenBank/DDBJ whole genome shotgun (WGS) entry which is preliminary data.</text>
</comment>
<feature type="chain" id="PRO_5047105307" evidence="1">
    <location>
        <begin position="20"/>
        <end position="88"/>
    </location>
</feature>
<evidence type="ECO:0000256" key="1">
    <source>
        <dbReference type="SAM" id="SignalP"/>
    </source>
</evidence>
<feature type="signal peptide" evidence="1">
    <location>
        <begin position="1"/>
        <end position="19"/>
    </location>
</feature>
<keyword evidence="3" id="KW-1185">Reference proteome</keyword>
<organism evidence="2 3">
    <name type="scientific">Streptomyces aureus</name>
    <dbReference type="NCBI Taxonomy" id="193461"/>
    <lineage>
        <taxon>Bacteria</taxon>
        <taxon>Bacillati</taxon>
        <taxon>Actinomycetota</taxon>
        <taxon>Actinomycetes</taxon>
        <taxon>Kitasatosporales</taxon>
        <taxon>Streptomycetaceae</taxon>
        <taxon>Streptomyces</taxon>
    </lineage>
</organism>
<gene>
    <name evidence="2" type="ORF">ACEG43_39595</name>
</gene>
<protein>
    <submittedName>
        <fullName evidence="2">DUF6417 family protein</fullName>
    </submittedName>
</protein>
<keyword evidence="1" id="KW-0732">Signal</keyword>
<dbReference type="Proteomes" id="UP001571476">
    <property type="component" value="Unassembled WGS sequence"/>
</dbReference>
<reference evidence="2 3" key="1">
    <citation type="submission" date="2024-08" db="EMBL/GenBank/DDBJ databases">
        <title>Genome sequence of Streptomyces aureus CACIA-1.46HGO.</title>
        <authorList>
            <person name="Evangelista-Martinez Z."/>
        </authorList>
    </citation>
    <scope>NUCLEOTIDE SEQUENCE [LARGE SCALE GENOMIC DNA]</scope>
    <source>
        <strain evidence="2 3">CACIA-1.46HGO</strain>
    </source>
</reference>
<sequence>MGRSVRVLGQLFQMLLVLAVVTQDMNSDATSLVPVQDTTAHRLETLTLDEAHDLLRLLQLIAAEGLDELSEEAEWFARELAARIPSEN</sequence>